<name>A0A142LXV4_9CIRC</name>
<reference evidence="2 3" key="1">
    <citation type="submission" date="2016-01" db="EMBL/GenBank/DDBJ databases">
        <title>Molecular characterization of a novel circovirus in zebra finches (Taeniopygia guttata) associated with immunosuppression and opportunistic infections.</title>
        <authorList>
            <person name="Rinder M."/>
            <person name="Schmitz A."/>
            <person name="Peschel A."/>
            <person name="Woerle B."/>
            <person name="Gerlach H."/>
            <person name="Korbel R."/>
        </authorList>
    </citation>
    <scope>NUCLEOTIDE SEQUENCE [LARGE SCALE GENOMIC DNA]</scope>
    <source>
        <strain evidence="2">21609</strain>
    </source>
</reference>
<gene>
    <name evidence="2" type="primary">ORFV2</name>
</gene>
<organism evidence="2 3">
    <name type="scientific">Zebra finch circovirus</name>
    <dbReference type="NCBI Taxonomy" id="1642515"/>
    <lineage>
        <taxon>Viruses</taxon>
        <taxon>Monodnaviria</taxon>
        <taxon>Shotokuvirae</taxon>
        <taxon>Cressdnaviricota</taxon>
        <taxon>Arfiviricetes</taxon>
        <taxon>Cirlivirales</taxon>
        <taxon>Circoviridae</taxon>
        <taxon>Circovirus</taxon>
        <taxon>Circovirus zebrafinch</taxon>
    </lineage>
</organism>
<evidence type="ECO:0000313" key="3">
    <source>
        <dbReference type="Proteomes" id="UP000117486"/>
    </source>
</evidence>
<protein>
    <submittedName>
        <fullName evidence="2">ORFV2</fullName>
    </submittedName>
</protein>
<accession>A0A142LXV4</accession>
<evidence type="ECO:0000313" key="2">
    <source>
        <dbReference type="EMBL" id="AMS38752.1"/>
    </source>
</evidence>
<feature type="region of interest" description="Disordered" evidence="1">
    <location>
        <begin position="18"/>
        <end position="38"/>
    </location>
</feature>
<dbReference type="Proteomes" id="UP000117486">
    <property type="component" value="Segment"/>
</dbReference>
<evidence type="ECO:0000256" key="1">
    <source>
        <dbReference type="SAM" id="MobiDB-lite"/>
    </source>
</evidence>
<sequence length="97" mass="10823">MVIGHASLPQSCPVRIEGRPKADRAHPISRKRADSELGLGKGPRVCGSLPSIKTLLRFKVCQIQLSELDINGHLHLKHVVIRCGFRETERQTVMIHP</sequence>
<dbReference type="EMBL" id="KU641381">
    <property type="protein sequence ID" value="AMS38752.1"/>
    <property type="molecule type" value="Genomic_DNA"/>
</dbReference>
<feature type="compositionally biased region" description="Basic and acidic residues" evidence="1">
    <location>
        <begin position="18"/>
        <end position="35"/>
    </location>
</feature>
<proteinExistence type="predicted"/>